<organism evidence="2 3">
    <name type="scientific">Roseospira navarrensis</name>
    <dbReference type="NCBI Taxonomy" id="140058"/>
    <lineage>
        <taxon>Bacteria</taxon>
        <taxon>Pseudomonadati</taxon>
        <taxon>Pseudomonadota</taxon>
        <taxon>Alphaproteobacteria</taxon>
        <taxon>Rhodospirillales</taxon>
        <taxon>Rhodospirillaceae</taxon>
        <taxon>Roseospira</taxon>
    </lineage>
</organism>
<accession>A0A7X2D2S8</accession>
<evidence type="ECO:0000256" key="1">
    <source>
        <dbReference type="SAM" id="Phobius"/>
    </source>
</evidence>
<keyword evidence="3" id="KW-1185">Reference proteome</keyword>
<evidence type="ECO:0000313" key="2">
    <source>
        <dbReference type="EMBL" id="MQX36036.1"/>
    </source>
</evidence>
<comment type="caution">
    <text evidence="2">The sequence shown here is derived from an EMBL/GenBank/DDBJ whole genome shotgun (WGS) entry which is preliminary data.</text>
</comment>
<sequence length="57" mass="5796">MRALALVSGYLKRGGRGATSIEYALIAAFISIVIVGAVTAVGTSLDSFFGQVASGFN</sequence>
<proteinExistence type="predicted"/>
<name>A0A7X2D2S8_9PROT</name>
<keyword evidence="1" id="KW-0472">Membrane</keyword>
<dbReference type="OrthoDB" id="5325135at2"/>
<dbReference type="Proteomes" id="UP000434582">
    <property type="component" value="Unassembled WGS sequence"/>
</dbReference>
<dbReference type="Pfam" id="PF04964">
    <property type="entry name" value="Flp_Fap"/>
    <property type="match status" value="1"/>
</dbReference>
<dbReference type="RefSeq" id="WP_153342140.1">
    <property type="nucleotide sequence ID" value="NZ_WIVE01000012.1"/>
</dbReference>
<dbReference type="InterPro" id="IPR007047">
    <property type="entry name" value="Flp_Fap"/>
</dbReference>
<keyword evidence="1" id="KW-0812">Transmembrane</keyword>
<dbReference type="EMBL" id="WIVE01000012">
    <property type="protein sequence ID" value="MQX36036.1"/>
    <property type="molecule type" value="Genomic_DNA"/>
</dbReference>
<gene>
    <name evidence="2" type="ORF">GHC57_05840</name>
</gene>
<keyword evidence="1" id="KW-1133">Transmembrane helix</keyword>
<evidence type="ECO:0000313" key="3">
    <source>
        <dbReference type="Proteomes" id="UP000434582"/>
    </source>
</evidence>
<feature type="transmembrane region" description="Helical" evidence="1">
    <location>
        <begin position="21"/>
        <end position="41"/>
    </location>
</feature>
<dbReference type="AlphaFoldDB" id="A0A7X2D2S8"/>
<reference evidence="2 3" key="1">
    <citation type="submission" date="2019-10" db="EMBL/GenBank/DDBJ databases">
        <title>Draft whole-genome sequence of the purple nonsulfur photosynthetic bacterium Roseospira navarrensis DSM 15114.</title>
        <authorList>
            <person name="Kyndt J.A."/>
            <person name="Meyer T.E."/>
        </authorList>
    </citation>
    <scope>NUCLEOTIDE SEQUENCE [LARGE SCALE GENOMIC DNA]</scope>
    <source>
        <strain evidence="2 3">DSM 15114</strain>
    </source>
</reference>
<protein>
    <submittedName>
        <fullName evidence="2">Flp family type IVb pilin</fullName>
    </submittedName>
</protein>